<accession>A0A1W6AHW0</accession>
<gene>
    <name evidence="1" type="ORF">B7492_30720</name>
</gene>
<dbReference type="RefSeq" id="WP_085313205.1">
    <property type="nucleotide sequence ID" value="NZ_CP020744.1"/>
</dbReference>
<keyword evidence="1" id="KW-0614">Plasmid</keyword>
<dbReference type="Proteomes" id="UP000192932">
    <property type="component" value="Plasmid unnamed1"/>
</dbReference>
<evidence type="ECO:0000313" key="1">
    <source>
        <dbReference type="EMBL" id="ARJ25443.1"/>
    </source>
</evidence>
<proteinExistence type="predicted"/>
<sequence>MELTQSQQKKLDDLNSYAKMWLQGKMDGDYFLEICDEIVYPDPADGPDDITAARDRAVEMRGNLEKLSNMEYSNYPIDI</sequence>
<dbReference type="EMBL" id="CP020744">
    <property type="protein sequence ID" value="ARJ25443.1"/>
    <property type="molecule type" value="Genomic_DNA"/>
</dbReference>
<protein>
    <submittedName>
        <fullName evidence="1">Uncharacterized protein</fullName>
    </submittedName>
</protein>
<organism evidence="1 2">
    <name type="scientific">Bacillus mycoides</name>
    <dbReference type="NCBI Taxonomy" id="1405"/>
    <lineage>
        <taxon>Bacteria</taxon>
        <taxon>Bacillati</taxon>
        <taxon>Bacillota</taxon>
        <taxon>Bacilli</taxon>
        <taxon>Bacillales</taxon>
        <taxon>Bacillaceae</taxon>
        <taxon>Bacillus</taxon>
        <taxon>Bacillus cereus group</taxon>
    </lineage>
</organism>
<geneLocation type="plasmid" evidence="1 2">
    <name>unnamed1</name>
</geneLocation>
<evidence type="ECO:0000313" key="2">
    <source>
        <dbReference type="Proteomes" id="UP000192932"/>
    </source>
</evidence>
<reference evidence="1 2" key="1">
    <citation type="submission" date="2017-04" db="EMBL/GenBank/DDBJ databases">
        <title>The Characteristic of a Fine Plant Growth-Promoting Rhizobacteria Bacillus mycoides Gnyt1 and its Whole Genome Sequencing Analysis.</title>
        <authorList>
            <person name="Li J.H."/>
            <person name="Yao T."/>
        </authorList>
    </citation>
    <scope>NUCLEOTIDE SEQUENCE [LARGE SCALE GENOMIC DNA]</scope>
    <source>
        <strain evidence="1 2">Gnyt1</strain>
        <plasmid evidence="2">Plasmid unnamed1</plasmid>
    </source>
</reference>
<name>A0A1W6AHW0_BACMY</name>
<dbReference type="AlphaFoldDB" id="A0A1W6AHW0"/>